<dbReference type="Proteomes" id="UP001497444">
    <property type="component" value="Chromosome 14"/>
</dbReference>
<feature type="region of interest" description="Disordered" evidence="1">
    <location>
        <begin position="1"/>
        <end position="41"/>
    </location>
</feature>
<name>A0ABP0W4X1_9BRYO</name>
<proteinExistence type="predicted"/>
<evidence type="ECO:0000313" key="3">
    <source>
        <dbReference type="Proteomes" id="UP001497444"/>
    </source>
</evidence>
<reference evidence="2" key="1">
    <citation type="submission" date="2024-02" db="EMBL/GenBank/DDBJ databases">
        <authorList>
            <consortium name="ELIXIR-Norway"/>
            <consortium name="Elixir Norway"/>
        </authorList>
    </citation>
    <scope>NUCLEOTIDE SEQUENCE</scope>
</reference>
<organism evidence="2 3">
    <name type="scientific">Sphagnum jensenii</name>
    <dbReference type="NCBI Taxonomy" id="128206"/>
    <lineage>
        <taxon>Eukaryota</taxon>
        <taxon>Viridiplantae</taxon>
        <taxon>Streptophyta</taxon>
        <taxon>Embryophyta</taxon>
        <taxon>Bryophyta</taxon>
        <taxon>Sphagnophytina</taxon>
        <taxon>Sphagnopsida</taxon>
        <taxon>Sphagnales</taxon>
        <taxon>Sphagnaceae</taxon>
        <taxon>Sphagnum</taxon>
    </lineage>
</organism>
<evidence type="ECO:0000313" key="2">
    <source>
        <dbReference type="EMBL" id="CAK9261497.1"/>
    </source>
</evidence>
<evidence type="ECO:0000256" key="1">
    <source>
        <dbReference type="SAM" id="MobiDB-lite"/>
    </source>
</evidence>
<accession>A0ABP0W4X1</accession>
<dbReference type="EMBL" id="OZ020109">
    <property type="protein sequence ID" value="CAK9261497.1"/>
    <property type="molecule type" value="Genomic_DNA"/>
</dbReference>
<sequence length="144" mass="15616">MQKTYDWEEEETNNNKSKRAGGGSRQASNLPPGGKGGRLMCSRRFCREEAGEESTNPTAASSLGNGMAVALSPLHGSTPLSPLWSITGSVIKLVVAKGKSKNIPAMNFSLHLLLLLLLHVLGNHSNYSNYSNLHHQLRSKNFAE</sequence>
<keyword evidence="3" id="KW-1185">Reference proteome</keyword>
<gene>
    <name evidence="2" type="ORF">CSSPJE1EN1_LOCUS6975</name>
</gene>
<protein>
    <submittedName>
        <fullName evidence="2">Uncharacterized protein</fullName>
    </submittedName>
</protein>